<keyword evidence="2" id="KW-1185">Reference proteome</keyword>
<sequence>MTIPHSLRCPDCKRDLTAAEVIERWCEECRKPTKTEDKRRAA</sequence>
<evidence type="ECO:0000313" key="1">
    <source>
        <dbReference type="EMBL" id="ASY62495.1"/>
    </source>
</evidence>
<dbReference type="AlphaFoldDB" id="A0A249P9N9"/>
<name>A0A249P9N9_9HYPH</name>
<dbReference type="Proteomes" id="UP000217211">
    <property type="component" value="Chromosome"/>
</dbReference>
<dbReference type="EMBL" id="CP023067">
    <property type="protein sequence ID" value="ASY62495.1"/>
    <property type="molecule type" value="Genomic_DNA"/>
</dbReference>
<evidence type="ECO:0000313" key="2">
    <source>
        <dbReference type="Proteomes" id="UP000217211"/>
    </source>
</evidence>
<reference evidence="1 2" key="1">
    <citation type="submission" date="2017-08" db="EMBL/GenBank/DDBJ databases">
        <title>Multipartite genome sequences of Sinorhizobium species nodulating soybeans.</title>
        <authorList>
            <person name="Tian C.F."/>
        </authorList>
    </citation>
    <scope>NUCLEOTIDE SEQUENCE [LARGE SCALE GENOMIC DNA]</scope>
    <source>
        <strain evidence="1 2">CCBAU 05684</strain>
    </source>
</reference>
<gene>
    <name evidence="1" type="ORF">SJ05684_c10370</name>
</gene>
<dbReference type="KEGG" id="esj:SJ05684_c10370"/>
<protein>
    <submittedName>
        <fullName evidence="1">Uncharacterized protein</fullName>
    </submittedName>
</protein>
<proteinExistence type="predicted"/>
<organism evidence="1 2">
    <name type="scientific">Sinorhizobium sojae CCBAU 05684</name>
    <dbReference type="NCBI Taxonomy" id="716928"/>
    <lineage>
        <taxon>Bacteria</taxon>
        <taxon>Pseudomonadati</taxon>
        <taxon>Pseudomonadota</taxon>
        <taxon>Alphaproteobacteria</taxon>
        <taxon>Hyphomicrobiales</taxon>
        <taxon>Rhizobiaceae</taxon>
        <taxon>Sinorhizobium/Ensifer group</taxon>
        <taxon>Sinorhizobium</taxon>
    </lineage>
</organism>
<accession>A0A249P9N9</accession>